<comment type="caution">
    <text evidence="7">The sequence shown here is derived from an EMBL/GenBank/DDBJ whole genome shotgun (WGS) entry which is preliminary data.</text>
</comment>
<evidence type="ECO:0000259" key="6">
    <source>
        <dbReference type="PROSITE" id="PS50035"/>
    </source>
</evidence>
<gene>
    <name evidence="7" type="ORF">OL599_02690</name>
</gene>
<evidence type="ECO:0000313" key="8">
    <source>
        <dbReference type="Proteomes" id="UP001165679"/>
    </source>
</evidence>
<keyword evidence="8" id="KW-1185">Reference proteome</keyword>
<dbReference type="PANTHER" id="PTHR21248">
    <property type="entry name" value="CARDIOLIPIN SYNTHASE"/>
    <property type="match status" value="1"/>
</dbReference>
<evidence type="ECO:0000256" key="4">
    <source>
        <dbReference type="ARBA" id="ARBA00022525"/>
    </source>
</evidence>
<feature type="domain" description="PLD phosphodiesterase" evidence="6">
    <location>
        <begin position="153"/>
        <end position="180"/>
    </location>
</feature>
<reference evidence="7" key="2">
    <citation type="submission" date="2022-10" db="EMBL/GenBank/DDBJ databases">
        <authorList>
            <person name="Trinh H.N."/>
        </authorList>
    </citation>
    <scope>NUCLEOTIDE SEQUENCE</scope>
    <source>
        <strain evidence="7">RN2-1</strain>
    </source>
</reference>
<protein>
    <recommendedName>
        <fullName evidence="3">Phospholipase D</fullName>
    </recommendedName>
    <alternativeName>
        <fullName evidence="5">Choline phosphatase</fullName>
    </alternativeName>
</protein>
<dbReference type="Pfam" id="PF13091">
    <property type="entry name" value="PLDc_2"/>
    <property type="match status" value="2"/>
</dbReference>
<dbReference type="Gene3D" id="3.30.870.10">
    <property type="entry name" value="Endonuclease Chain A"/>
    <property type="match status" value="2"/>
</dbReference>
<dbReference type="PROSITE" id="PS50035">
    <property type="entry name" value="PLD"/>
    <property type="match status" value="2"/>
</dbReference>
<dbReference type="PANTHER" id="PTHR21248:SF22">
    <property type="entry name" value="PHOSPHOLIPASE D"/>
    <property type="match status" value="1"/>
</dbReference>
<name>A0AA41YHJ7_9PROT</name>
<dbReference type="InterPro" id="IPR001736">
    <property type="entry name" value="PLipase_D/transphosphatidylase"/>
</dbReference>
<evidence type="ECO:0000256" key="1">
    <source>
        <dbReference type="ARBA" id="ARBA00003145"/>
    </source>
</evidence>
<feature type="domain" description="PLD phosphodiesterase" evidence="6">
    <location>
        <begin position="336"/>
        <end position="363"/>
    </location>
</feature>
<dbReference type="SMART" id="SM00155">
    <property type="entry name" value="PLDc"/>
    <property type="match status" value="2"/>
</dbReference>
<dbReference type="AlphaFoldDB" id="A0AA41YHJ7"/>
<dbReference type="GO" id="GO:0032049">
    <property type="term" value="P:cardiolipin biosynthetic process"/>
    <property type="evidence" value="ECO:0007669"/>
    <property type="project" value="UniProtKB-ARBA"/>
</dbReference>
<comment type="subcellular location">
    <subcellularLocation>
        <location evidence="2">Secreted</location>
    </subcellularLocation>
</comment>
<proteinExistence type="predicted"/>
<dbReference type="InterPro" id="IPR025202">
    <property type="entry name" value="PLD-like_dom"/>
</dbReference>
<dbReference type="GO" id="GO:0016020">
    <property type="term" value="C:membrane"/>
    <property type="evidence" value="ECO:0007669"/>
    <property type="project" value="TreeGrafter"/>
</dbReference>
<accession>A0AA41YHJ7</accession>
<dbReference type="CDD" id="cd09110">
    <property type="entry name" value="PLDc_CLS_1"/>
    <property type="match status" value="1"/>
</dbReference>
<evidence type="ECO:0000313" key="7">
    <source>
        <dbReference type="EMBL" id="MCW3473474.1"/>
    </source>
</evidence>
<dbReference type="SUPFAM" id="SSF56024">
    <property type="entry name" value="Phospholipase D/nuclease"/>
    <property type="match status" value="2"/>
</dbReference>
<dbReference type="RefSeq" id="WP_264712049.1">
    <property type="nucleotide sequence ID" value="NZ_JAPDNT010000001.1"/>
</dbReference>
<evidence type="ECO:0000256" key="5">
    <source>
        <dbReference type="ARBA" id="ARBA00029594"/>
    </source>
</evidence>
<organism evidence="7 8">
    <name type="scientific">Limobrevibacterium gyesilva</name>
    <dbReference type="NCBI Taxonomy" id="2991712"/>
    <lineage>
        <taxon>Bacteria</taxon>
        <taxon>Pseudomonadati</taxon>
        <taxon>Pseudomonadota</taxon>
        <taxon>Alphaproteobacteria</taxon>
        <taxon>Acetobacterales</taxon>
        <taxon>Acetobacteraceae</taxon>
        <taxon>Limobrevibacterium</taxon>
    </lineage>
</organism>
<dbReference type="EMBL" id="JAPDNT010000001">
    <property type="protein sequence ID" value="MCW3473474.1"/>
    <property type="molecule type" value="Genomic_DNA"/>
</dbReference>
<evidence type="ECO:0000256" key="2">
    <source>
        <dbReference type="ARBA" id="ARBA00004613"/>
    </source>
</evidence>
<sequence>MVVRRIVLTLLLAGCVAEPRVALDPAAAPPDALQQQLALQQALDKTPLLPGNRVALLHDGAQTLPAMFAAMAAARDHINLEYYTFDDVRVGGQTLGDLLTERMRQGVAVNVIYDSYGSRDTPTSFLDRLRQAGARLTAFSPLHPLEVGRLTNPNRRDHRKIMVIDGRTAFVGGINLDHVYENPAGSGDADDTAEAYWHDTDARIDGPAVAELQRLFMDTWAQQKGAPLPQRDWFPKVPAQGDHSIRIIGSEPGEDRPLYYLSLLTAIRAARDDIGLSTGYFVPTHQQREELARAARRGVRVRLILPGHSDSADALAVGRAAYGDLLEAGVRIYETKGAVLHSKVAVVDGVWLAIGSSNLDRRSAALNNEIDAIILGRGTAAAVDAMLDRDAARATPIDLATWRQRPFGERVHEFGARFWEWLL</sequence>
<evidence type="ECO:0000256" key="3">
    <source>
        <dbReference type="ARBA" id="ARBA00018392"/>
    </source>
</evidence>
<keyword evidence="4" id="KW-0964">Secreted</keyword>
<reference evidence="7" key="1">
    <citation type="submission" date="2022-09" db="EMBL/GenBank/DDBJ databases">
        <title>Rhodovastum sp. nov. RN2-1 isolated from soil in Seongnam, South Korea.</title>
        <authorList>
            <person name="Le N.T."/>
        </authorList>
    </citation>
    <scope>NUCLEOTIDE SEQUENCE</scope>
    <source>
        <strain evidence="7">RN2-1</strain>
    </source>
</reference>
<dbReference type="GO" id="GO:0005576">
    <property type="term" value="C:extracellular region"/>
    <property type="evidence" value="ECO:0007669"/>
    <property type="project" value="UniProtKB-SubCell"/>
</dbReference>
<dbReference type="Proteomes" id="UP001165679">
    <property type="component" value="Unassembled WGS sequence"/>
</dbReference>
<dbReference type="GO" id="GO:0008808">
    <property type="term" value="F:cardiolipin synthase activity"/>
    <property type="evidence" value="ECO:0007669"/>
    <property type="project" value="TreeGrafter"/>
</dbReference>
<comment type="function">
    <text evidence="1">Could be a virulence factor.</text>
</comment>